<organism evidence="1 2">
    <name type="scientific">Pyropia yezoensis</name>
    <name type="common">Susabi-nori</name>
    <name type="synonym">Porphyra yezoensis</name>
    <dbReference type="NCBI Taxonomy" id="2788"/>
    <lineage>
        <taxon>Eukaryota</taxon>
        <taxon>Rhodophyta</taxon>
        <taxon>Bangiophyceae</taxon>
        <taxon>Bangiales</taxon>
        <taxon>Bangiaceae</taxon>
        <taxon>Pyropia</taxon>
    </lineage>
</organism>
<reference evidence="1" key="1">
    <citation type="submission" date="2019-11" db="EMBL/GenBank/DDBJ databases">
        <title>Nori genome reveals adaptations in red seaweeds to the harsh intertidal environment.</title>
        <authorList>
            <person name="Wang D."/>
            <person name="Mao Y."/>
        </authorList>
    </citation>
    <scope>NUCLEOTIDE SEQUENCE</scope>
    <source>
        <tissue evidence="1">Gametophyte</tissue>
    </source>
</reference>
<name>A0ACC3C2W4_PYRYE</name>
<keyword evidence="2" id="KW-1185">Reference proteome</keyword>
<protein>
    <submittedName>
        <fullName evidence="1">Uncharacterized protein</fullName>
    </submittedName>
</protein>
<comment type="caution">
    <text evidence="1">The sequence shown here is derived from an EMBL/GenBank/DDBJ whole genome shotgun (WGS) entry which is preliminary data.</text>
</comment>
<evidence type="ECO:0000313" key="1">
    <source>
        <dbReference type="EMBL" id="KAK1864464.1"/>
    </source>
</evidence>
<accession>A0ACC3C2W4</accession>
<proteinExistence type="predicted"/>
<gene>
    <name evidence="1" type="ORF">I4F81_007010</name>
</gene>
<evidence type="ECO:0000313" key="2">
    <source>
        <dbReference type="Proteomes" id="UP000798662"/>
    </source>
</evidence>
<sequence length="366" mass="38378">MSAVVNDKELVGSTAPMLWDKKTQEVHGGQTWRACGDSFVDDFSVTTNPFGAPVAATAAAAAALAHIHHYPAADAGDALAAMARLTDFPASQMLLGNGASEFIDLVMRVGPPGPLRPGPYAAAYKEYDRAALAAGREVLAPDSTADAGVTVIIHPNSPTGDVMDLSELDALVAASPGLVVVDESFIVFEGPNWRAASALNLIDKYPTKVVVLASWTKLWSCPGLRLGTIAAAPGWTSTLKKMQTPWSCNSAAQAFAVAAAADDAYLRRSWEMLPRWKTATEAHLRALGWVPNAASPAWVPWVYVDTGSEATAERAADVAQAAGVPVRLCASYGQPTHLRLGVRCPASQAVLFDAWGKAFGVPGADG</sequence>
<dbReference type="EMBL" id="CM020619">
    <property type="protein sequence ID" value="KAK1864464.1"/>
    <property type="molecule type" value="Genomic_DNA"/>
</dbReference>
<dbReference type="Proteomes" id="UP000798662">
    <property type="component" value="Chromosome 2"/>
</dbReference>